<sequence length="92" mass="9454">MSTAALAQAGGADLTGWYVGFAIGIVVVLVVVALVVPILVLAFRIGKQAPGINAALSDAERHTRPLADLAVTIDHADVITAGLRRGRQRLGG</sequence>
<feature type="transmembrane region" description="Helical" evidence="1">
    <location>
        <begin position="17"/>
        <end position="43"/>
    </location>
</feature>
<evidence type="ECO:0000313" key="3">
    <source>
        <dbReference type="Proteomes" id="UP000295560"/>
    </source>
</evidence>
<accession>A0A4R1HWX1</accession>
<dbReference type="RefSeq" id="WP_243653474.1">
    <property type="nucleotide sequence ID" value="NZ_SMFZ01000001.1"/>
</dbReference>
<organism evidence="2 3">
    <name type="scientific">Pseudonocardia endophytica</name>
    <dbReference type="NCBI Taxonomy" id="401976"/>
    <lineage>
        <taxon>Bacteria</taxon>
        <taxon>Bacillati</taxon>
        <taxon>Actinomycetota</taxon>
        <taxon>Actinomycetes</taxon>
        <taxon>Pseudonocardiales</taxon>
        <taxon>Pseudonocardiaceae</taxon>
        <taxon>Pseudonocardia</taxon>
    </lineage>
</organism>
<keyword evidence="1" id="KW-0812">Transmembrane</keyword>
<keyword evidence="1" id="KW-1133">Transmembrane helix</keyword>
<evidence type="ECO:0000313" key="2">
    <source>
        <dbReference type="EMBL" id="TCK27237.1"/>
    </source>
</evidence>
<dbReference type="AlphaFoldDB" id="A0A4R1HWX1"/>
<keyword evidence="3" id="KW-1185">Reference proteome</keyword>
<evidence type="ECO:0000256" key="1">
    <source>
        <dbReference type="SAM" id="Phobius"/>
    </source>
</evidence>
<reference evidence="2 3" key="1">
    <citation type="submission" date="2019-03" db="EMBL/GenBank/DDBJ databases">
        <title>Sequencing the genomes of 1000 actinobacteria strains.</title>
        <authorList>
            <person name="Klenk H.-P."/>
        </authorList>
    </citation>
    <scope>NUCLEOTIDE SEQUENCE [LARGE SCALE GENOMIC DNA]</scope>
    <source>
        <strain evidence="2 3">DSM 44969</strain>
    </source>
</reference>
<dbReference type="EMBL" id="SMFZ01000001">
    <property type="protein sequence ID" value="TCK27237.1"/>
    <property type="molecule type" value="Genomic_DNA"/>
</dbReference>
<protein>
    <submittedName>
        <fullName evidence="2">Uncharacterized protein</fullName>
    </submittedName>
</protein>
<gene>
    <name evidence="2" type="ORF">EV378_3104</name>
</gene>
<keyword evidence="1" id="KW-0472">Membrane</keyword>
<comment type="caution">
    <text evidence="2">The sequence shown here is derived from an EMBL/GenBank/DDBJ whole genome shotgun (WGS) entry which is preliminary data.</text>
</comment>
<proteinExistence type="predicted"/>
<name>A0A4R1HWX1_PSEEN</name>
<dbReference type="Proteomes" id="UP000295560">
    <property type="component" value="Unassembled WGS sequence"/>
</dbReference>